<dbReference type="Proteomes" id="UP001207605">
    <property type="component" value="Unassembled WGS sequence"/>
</dbReference>
<dbReference type="RefSeq" id="WP_262581656.1">
    <property type="nucleotide sequence ID" value="NZ_JAOQJV010000009.1"/>
</dbReference>
<gene>
    <name evidence="1" type="ORF">OCV65_08220</name>
</gene>
<name>A0ABT2S6J3_9FIRM</name>
<proteinExistence type="predicted"/>
<accession>A0ABT2S6J3</accession>
<dbReference type="EMBL" id="JAOQJV010000009">
    <property type="protein sequence ID" value="MCU6700211.1"/>
    <property type="molecule type" value="Genomic_DNA"/>
</dbReference>
<reference evidence="1 2" key="1">
    <citation type="journal article" date="2021" name="ISME Commun">
        <title>Automated analysis of genomic sequences facilitates high-throughput and comprehensive description of bacteria.</title>
        <authorList>
            <person name="Hitch T.C.A."/>
        </authorList>
    </citation>
    <scope>NUCLEOTIDE SEQUENCE [LARGE SCALE GENOMIC DNA]</scope>
    <source>
        <strain evidence="1 2">Sanger_02</strain>
    </source>
</reference>
<comment type="caution">
    <text evidence="1">The sequence shown here is derived from an EMBL/GenBank/DDBJ whole genome shotgun (WGS) entry which is preliminary data.</text>
</comment>
<organism evidence="1 2">
    <name type="scientific">Dorea ammoniilytica</name>
    <dbReference type="NCBI Taxonomy" id="2981788"/>
    <lineage>
        <taxon>Bacteria</taxon>
        <taxon>Bacillati</taxon>
        <taxon>Bacillota</taxon>
        <taxon>Clostridia</taxon>
        <taxon>Lachnospirales</taxon>
        <taxon>Lachnospiraceae</taxon>
        <taxon>Dorea</taxon>
    </lineage>
</organism>
<protein>
    <recommendedName>
        <fullName evidence="3">Eps11J</fullName>
    </recommendedName>
</protein>
<evidence type="ECO:0000313" key="1">
    <source>
        <dbReference type="EMBL" id="MCU6700211.1"/>
    </source>
</evidence>
<keyword evidence="2" id="KW-1185">Reference proteome</keyword>
<evidence type="ECO:0008006" key="3">
    <source>
        <dbReference type="Google" id="ProtNLM"/>
    </source>
</evidence>
<sequence length="340" mass="40202">MKRLLLIAPVFFGYYKDMILEAEELGYHVDYLCDAPSNSNISKALGRINKKLISGSAKRYYNEKALPLVEKEQYDKVLLVAGMTCAFTSDMFCEMRRLQRQAEFILYQWDSEVNLPYCKSIHPYFDRIYTFEKADAERNSTYRFMPTFYTKIYEKIGKKERPMPRYDCFYVGTAHPKKYLEINRMAEDLKPELPRQFIYHYIPSVLKYVYHKVTAKEYRHARYRDFQKVKLSGADIMKGMEVSTCILDAPQGGQTGLTLRCFECMGAKRKLITTNVDIVNYDFYRASNILVYPGTIEERKAFFENSYEELPEELYRKYSMNSWMKRLLSGEESQKLPENH</sequence>
<evidence type="ECO:0000313" key="2">
    <source>
        <dbReference type="Proteomes" id="UP001207605"/>
    </source>
</evidence>